<name>A0A388STT1_9ACTN</name>
<dbReference type="EMBL" id="BGZL01000002">
    <property type="protein sequence ID" value="GBP99241.1"/>
    <property type="molecule type" value="Genomic_DNA"/>
</dbReference>
<evidence type="ECO:0000259" key="2">
    <source>
        <dbReference type="Pfam" id="PF19493"/>
    </source>
</evidence>
<accession>A0A388STT1</accession>
<feature type="region of interest" description="Disordered" evidence="1">
    <location>
        <begin position="1"/>
        <end position="32"/>
    </location>
</feature>
<dbReference type="Proteomes" id="UP000265354">
    <property type="component" value="Unassembled WGS sequence"/>
</dbReference>
<dbReference type="AlphaFoldDB" id="A0A388STT1"/>
<organism evidence="3 4">
    <name type="scientific">Streptomyces spongiicola</name>
    <dbReference type="NCBI Taxonomy" id="1690221"/>
    <lineage>
        <taxon>Bacteria</taxon>
        <taxon>Bacillati</taxon>
        <taxon>Actinomycetota</taxon>
        <taxon>Actinomycetes</taxon>
        <taxon>Kitasatosporales</taxon>
        <taxon>Streptomycetaceae</taxon>
        <taxon>Streptomyces</taxon>
    </lineage>
</organism>
<feature type="compositionally biased region" description="Low complexity" evidence="1">
    <location>
        <begin position="61"/>
        <end position="76"/>
    </location>
</feature>
<feature type="region of interest" description="Disordered" evidence="1">
    <location>
        <begin position="54"/>
        <end position="87"/>
    </location>
</feature>
<evidence type="ECO:0000256" key="1">
    <source>
        <dbReference type="SAM" id="MobiDB-lite"/>
    </source>
</evidence>
<sequence>MDSSYSQAPWMGSELVEIPQPPSRTHADRHNMRVSTYSELQLADGTAVRFVLVPGAEDAHPPSASPGSDDPDGMGPTVPVARGTGSPSFAIDSLRRALRPLGTVLQEVHDAVTAAPSPPQEINVSFGVQIGQDLKLGIVGGSGQAHIEVSATWHPQPRTD</sequence>
<dbReference type="InterPro" id="IPR045794">
    <property type="entry name" value="Trypco1"/>
</dbReference>
<evidence type="ECO:0000313" key="4">
    <source>
        <dbReference type="Proteomes" id="UP000265354"/>
    </source>
</evidence>
<dbReference type="NCBIfam" id="NF041216">
    <property type="entry name" value="CU044_2847_fam"/>
    <property type="match status" value="1"/>
</dbReference>
<evidence type="ECO:0000313" key="3">
    <source>
        <dbReference type="EMBL" id="GBP99241.1"/>
    </source>
</evidence>
<protein>
    <recommendedName>
        <fullName evidence="2">Trypsin-co-occurring domain-containing protein</fullName>
    </recommendedName>
</protein>
<gene>
    <name evidence="3" type="ORF">SSP531S_06360</name>
</gene>
<feature type="domain" description="Trypsin-co-occurring" evidence="2">
    <location>
        <begin position="41"/>
        <end position="154"/>
    </location>
</feature>
<reference evidence="3 4" key="1">
    <citation type="submission" date="2018-07" db="EMBL/GenBank/DDBJ databases">
        <title>Whole Genome Shotgun Sequence of Streptomyces spongiicola strain 531S.</title>
        <authorList>
            <person name="Dohra H."/>
            <person name="Kodani S."/>
        </authorList>
    </citation>
    <scope>NUCLEOTIDE SEQUENCE [LARGE SCALE GENOMIC DNA]</scope>
    <source>
        <strain evidence="3 4">531S</strain>
    </source>
</reference>
<dbReference type="Pfam" id="PF19493">
    <property type="entry name" value="Trypco1"/>
    <property type="match status" value="1"/>
</dbReference>
<comment type="caution">
    <text evidence="3">The sequence shown here is derived from an EMBL/GenBank/DDBJ whole genome shotgun (WGS) entry which is preliminary data.</text>
</comment>
<proteinExistence type="predicted"/>